<proteinExistence type="predicted"/>
<dbReference type="STRING" id="1440762.Y882_03455"/>
<dbReference type="Proteomes" id="UP000035481">
    <property type="component" value="Unassembled WGS sequence"/>
</dbReference>
<dbReference type="OrthoDB" id="8527650at2"/>
<dbReference type="InterPro" id="IPR021074">
    <property type="entry name" value="Formate_DH_dsu"/>
</dbReference>
<evidence type="ECO:0000313" key="2">
    <source>
        <dbReference type="Proteomes" id="UP000035481"/>
    </source>
</evidence>
<dbReference type="Pfam" id="PF11390">
    <property type="entry name" value="FdsD"/>
    <property type="match status" value="1"/>
</dbReference>
<evidence type="ECO:0000313" key="1">
    <source>
        <dbReference type="EMBL" id="KLD65345.1"/>
    </source>
</evidence>
<dbReference type="RefSeq" id="WP_046970471.1">
    <property type="nucleotide sequence ID" value="NZ_JPLA01000008.1"/>
</dbReference>
<reference evidence="1 2" key="1">
    <citation type="journal article" date="2015" name="Antonie Van Leeuwenhoek">
        <title>A phylogenomic and molecular marker based taxonomic framework for the order Xanthomonadales: proposal to transfer the families Algiphilaceae and Solimonadaceae to the order Nevskiales ord. nov. and to create a new family within the order Xanthomonadales, the family Rhodanobacteraceae fam. nov., containing the genus Rhodanobacter and its closest relatives.</title>
        <authorList>
            <person name="Naushad S."/>
            <person name="Adeolu M."/>
            <person name="Wong S."/>
            <person name="Sohail M."/>
            <person name="Schellhorn H.E."/>
            <person name="Gupta R.S."/>
        </authorList>
    </citation>
    <scope>NUCLEOTIDE SEQUENCE [LARGE SCALE GENOMIC DNA]</scope>
    <source>
        <strain evidence="1 2">DSM 16301</strain>
    </source>
</reference>
<comment type="caution">
    <text evidence="1">The sequence shown here is derived from an EMBL/GenBank/DDBJ whole genome shotgun (WGS) entry which is preliminary data.</text>
</comment>
<dbReference type="AlphaFoldDB" id="A0A0G9H692"/>
<sequence length="76" mass="8575">MRIERLVTMANDIATYFTVEPDHAAAVLSVRDHLRRFWDPAMRRQLKSYVEEGGEGLIPLAREAVNGLELPPVEVG</sequence>
<protein>
    <recommendedName>
        <fullName evidence="3">Formate dehydrogenase</fullName>
    </recommendedName>
</protein>
<accession>A0A0G9H692</accession>
<dbReference type="PATRIC" id="fig|1440762.4.peg.3638"/>
<name>A0A0G9H692_9GAMM</name>
<gene>
    <name evidence="1" type="ORF">Y882_03455</name>
</gene>
<organism evidence="1 2">
    <name type="scientific">Dyella japonica DSM 16301</name>
    <dbReference type="NCBI Taxonomy" id="1440762"/>
    <lineage>
        <taxon>Bacteria</taxon>
        <taxon>Pseudomonadati</taxon>
        <taxon>Pseudomonadota</taxon>
        <taxon>Gammaproteobacteria</taxon>
        <taxon>Lysobacterales</taxon>
        <taxon>Rhodanobacteraceae</taxon>
        <taxon>Dyella</taxon>
    </lineage>
</organism>
<evidence type="ECO:0008006" key="3">
    <source>
        <dbReference type="Google" id="ProtNLM"/>
    </source>
</evidence>
<dbReference type="EMBL" id="JPLA01000008">
    <property type="protein sequence ID" value="KLD65345.1"/>
    <property type="molecule type" value="Genomic_DNA"/>
</dbReference>